<sequence>MRLRNILRHVPVSQNLRFLRGNYQYEPLPTPTSVRLLEITPSSERALVRCSLSTFELQSAPAFHCLSYTWGDPKVSKLSKAPGARNRVQESGSFTTGEGRRFIICNDQLMKVSSNLRDALRMLASSNARYRLPKTPRYYWIDAISMDQQNIPERNDQVARMADIFQSAQEVLVWLGKEDEYTRDGITTIERISSVSEEDWKSISYTSLYDHTATGLRERPNVSLYNWLGFIALINRPWFQRAWVVQEIALARSATVIIGDRIFDWTKLSRTLAFLKATRWYHHLHTGKLRHIPSLTRRPGIYKKLLQTNLDVGIAPVYLDATRLQMTAATETSSQEPRKGPPLRTLLDAHRFSKSTDPRDKVYAFLGLADKTLQPFRDQPGVLMPNYNLTVQQVYTEATRSLLTGYGSLTLLSHVQDPSLTKIPNLPSWVPDFSTKLDPYALRFRGPAFWRACGNAKWDINVFSMEHGELDVQGYKLDTIDQTSILLNENGEDPADFWASIVKLALALETPYPNPARKQKHPTRVEVLWRTLTTDTYDKKSPAPESTGDLFIDYILNLQIRHRLTPWSSNDEFQPHQSPVSESIYPEWDTLLRLEPPESSYSLTMYKNRLATVVESMFNGSYSPIGLAQLQHEFDVSGGKKRRLFKTPSNYMGTGPRSLRSGDEIWILHGGAVPFVLRRRPNENYQLIGEAFVYGMMNAEVQTMNLPRRHIIID</sequence>
<evidence type="ECO:0000313" key="3">
    <source>
        <dbReference type="Proteomes" id="UP000799324"/>
    </source>
</evidence>
<name>A0A6A6TPH2_9PLEO</name>
<dbReference type="AlphaFoldDB" id="A0A6A6TPH2"/>
<evidence type="ECO:0000313" key="2">
    <source>
        <dbReference type="EMBL" id="KAF2661969.1"/>
    </source>
</evidence>
<dbReference type="PANTHER" id="PTHR24148:SF79">
    <property type="entry name" value="HETEROKARYON INCOMPATIBILITY DOMAIN-CONTAINING PROTEIN"/>
    <property type="match status" value="1"/>
</dbReference>
<dbReference type="EMBL" id="MU004291">
    <property type="protein sequence ID" value="KAF2661969.1"/>
    <property type="molecule type" value="Genomic_DNA"/>
</dbReference>
<proteinExistence type="predicted"/>
<dbReference type="InterPro" id="IPR052895">
    <property type="entry name" value="HetReg/Transcr_Mod"/>
</dbReference>
<dbReference type="OrthoDB" id="4476201at2759"/>
<protein>
    <recommendedName>
        <fullName evidence="1">Heterokaryon incompatibility domain-containing protein</fullName>
    </recommendedName>
</protein>
<accession>A0A6A6TPH2</accession>
<dbReference type="PANTHER" id="PTHR24148">
    <property type="entry name" value="ANKYRIN REPEAT DOMAIN-CONTAINING PROTEIN 39 HOMOLOG-RELATED"/>
    <property type="match status" value="1"/>
</dbReference>
<keyword evidence="3" id="KW-1185">Reference proteome</keyword>
<dbReference type="Pfam" id="PF26639">
    <property type="entry name" value="Het-6_barrel"/>
    <property type="match status" value="1"/>
</dbReference>
<dbReference type="Pfam" id="PF06985">
    <property type="entry name" value="HET"/>
    <property type="match status" value="1"/>
</dbReference>
<dbReference type="Proteomes" id="UP000799324">
    <property type="component" value="Unassembled WGS sequence"/>
</dbReference>
<feature type="domain" description="Heterokaryon incompatibility" evidence="1">
    <location>
        <begin position="63"/>
        <end position="247"/>
    </location>
</feature>
<evidence type="ECO:0000259" key="1">
    <source>
        <dbReference type="Pfam" id="PF06985"/>
    </source>
</evidence>
<organism evidence="2 3">
    <name type="scientific">Lophiostoma macrostomum CBS 122681</name>
    <dbReference type="NCBI Taxonomy" id="1314788"/>
    <lineage>
        <taxon>Eukaryota</taxon>
        <taxon>Fungi</taxon>
        <taxon>Dikarya</taxon>
        <taxon>Ascomycota</taxon>
        <taxon>Pezizomycotina</taxon>
        <taxon>Dothideomycetes</taxon>
        <taxon>Pleosporomycetidae</taxon>
        <taxon>Pleosporales</taxon>
        <taxon>Lophiostomataceae</taxon>
        <taxon>Lophiostoma</taxon>
    </lineage>
</organism>
<gene>
    <name evidence="2" type="ORF">K491DRAFT_586091</name>
</gene>
<dbReference type="InterPro" id="IPR010730">
    <property type="entry name" value="HET"/>
</dbReference>
<reference evidence="2" key="1">
    <citation type="journal article" date="2020" name="Stud. Mycol.">
        <title>101 Dothideomycetes genomes: a test case for predicting lifestyles and emergence of pathogens.</title>
        <authorList>
            <person name="Haridas S."/>
            <person name="Albert R."/>
            <person name="Binder M."/>
            <person name="Bloem J."/>
            <person name="Labutti K."/>
            <person name="Salamov A."/>
            <person name="Andreopoulos B."/>
            <person name="Baker S."/>
            <person name="Barry K."/>
            <person name="Bills G."/>
            <person name="Bluhm B."/>
            <person name="Cannon C."/>
            <person name="Castanera R."/>
            <person name="Culley D."/>
            <person name="Daum C."/>
            <person name="Ezra D."/>
            <person name="Gonzalez J."/>
            <person name="Henrissat B."/>
            <person name="Kuo A."/>
            <person name="Liang C."/>
            <person name="Lipzen A."/>
            <person name="Lutzoni F."/>
            <person name="Magnuson J."/>
            <person name="Mondo S."/>
            <person name="Nolan M."/>
            <person name="Ohm R."/>
            <person name="Pangilinan J."/>
            <person name="Park H.-J."/>
            <person name="Ramirez L."/>
            <person name="Alfaro M."/>
            <person name="Sun H."/>
            <person name="Tritt A."/>
            <person name="Yoshinaga Y."/>
            <person name="Zwiers L.-H."/>
            <person name="Turgeon B."/>
            <person name="Goodwin S."/>
            <person name="Spatafora J."/>
            <person name="Crous P."/>
            <person name="Grigoriev I."/>
        </authorList>
    </citation>
    <scope>NUCLEOTIDE SEQUENCE</scope>
    <source>
        <strain evidence="2">CBS 122681</strain>
    </source>
</reference>